<reference evidence="2 3" key="1">
    <citation type="submission" date="2024-02" db="EMBL/GenBank/DDBJ databases">
        <title>Bifidobacterium honeyensis sp. nov., isolated from the comb honey.</title>
        <authorList>
            <person name="Liu W."/>
            <person name="Li Y."/>
        </authorList>
    </citation>
    <scope>NUCLEOTIDE SEQUENCE [LARGE SCALE GENOMIC DNA]</scope>
    <source>
        <strain evidence="2 3">IMAU50988</strain>
    </source>
</reference>
<dbReference type="EMBL" id="JBANBB010000001">
    <property type="protein sequence ID" value="MEK0306720.1"/>
    <property type="molecule type" value="Genomic_DNA"/>
</dbReference>
<name>A0ABU8ZNA0_9BIFI</name>
<feature type="transmembrane region" description="Helical" evidence="1">
    <location>
        <begin position="21"/>
        <end position="42"/>
    </location>
</feature>
<dbReference type="InterPro" id="IPR025699">
    <property type="entry name" value="ABC2_memb-like"/>
</dbReference>
<proteinExistence type="predicted"/>
<evidence type="ECO:0000313" key="2">
    <source>
        <dbReference type="EMBL" id="MEK0306720.1"/>
    </source>
</evidence>
<feature type="transmembrane region" description="Helical" evidence="1">
    <location>
        <begin position="212"/>
        <end position="230"/>
    </location>
</feature>
<dbReference type="Pfam" id="PF13346">
    <property type="entry name" value="ABC2_membrane_5"/>
    <property type="match status" value="1"/>
</dbReference>
<feature type="transmembrane region" description="Helical" evidence="1">
    <location>
        <begin position="48"/>
        <end position="74"/>
    </location>
</feature>
<keyword evidence="1" id="KW-0812">Transmembrane</keyword>
<feature type="transmembrane region" description="Helical" evidence="1">
    <location>
        <begin position="173"/>
        <end position="192"/>
    </location>
</feature>
<feature type="transmembrane region" description="Helical" evidence="1">
    <location>
        <begin position="95"/>
        <end position="119"/>
    </location>
</feature>
<keyword evidence="1" id="KW-0472">Membrane</keyword>
<organism evidence="2 3">
    <name type="scientific">Bifidobacterium favimelis</name>
    <dbReference type="NCBI Taxonomy" id="3122979"/>
    <lineage>
        <taxon>Bacteria</taxon>
        <taxon>Bacillati</taxon>
        <taxon>Actinomycetota</taxon>
        <taxon>Actinomycetes</taxon>
        <taxon>Bifidobacteriales</taxon>
        <taxon>Bifidobacteriaceae</taxon>
        <taxon>Bifidobacterium</taxon>
    </lineage>
</organism>
<comment type="caution">
    <text evidence="2">The sequence shown here is derived from an EMBL/GenBank/DDBJ whole genome shotgun (WGS) entry which is preliminary data.</text>
</comment>
<keyword evidence="1" id="KW-1133">Transmembrane helix</keyword>
<gene>
    <name evidence="2" type="ORF">V8P97_04490</name>
</gene>
<evidence type="ECO:0000313" key="3">
    <source>
        <dbReference type="Proteomes" id="UP001373159"/>
    </source>
</evidence>
<protein>
    <submittedName>
        <fullName evidence="2">ABC-2 transporter permease</fullName>
    </submittedName>
</protein>
<keyword evidence="3" id="KW-1185">Reference proteome</keyword>
<sequence length="240" mass="26227">MKQIITAARVEWSRFSTVGSSLTFFAILLGFPLLAVLLVLLAGNRGEFGSGLAVGVTGSESGLLLAMLTTCFMANDGPEGRLYGIMPIRRTNQVLGRYLANHVFPLLMALGLILIRFVNDGWQGGKVDVRAALGHMDELFLLGLAVLAIGIIIIDLCIPLLYRNPLSRAMVKLSIYALGLVFLCLLAARLPLDWKDLFSRVMDFLTASTRRTCLMALLVVLVVDVISKAVSIKAYRDRDL</sequence>
<feature type="transmembrane region" description="Helical" evidence="1">
    <location>
        <begin position="139"/>
        <end position="161"/>
    </location>
</feature>
<evidence type="ECO:0000256" key="1">
    <source>
        <dbReference type="SAM" id="Phobius"/>
    </source>
</evidence>
<dbReference type="RefSeq" id="WP_340469269.1">
    <property type="nucleotide sequence ID" value="NZ_JBANBB010000001.1"/>
</dbReference>
<dbReference type="Proteomes" id="UP001373159">
    <property type="component" value="Unassembled WGS sequence"/>
</dbReference>
<accession>A0ABU8ZNA0</accession>